<dbReference type="Pfam" id="PF01035">
    <property type="entry name" value="DNA_binding_1"/>
    <property type="match status" value="1"/>
</dbReference>
<name>A0A846RLM2_9MICC</name>
<protein>
    <recommendedName>
        <fullName evidence="3">methylated-DNA--[protein]-cysteine S-methyltransferase</fullName>
        <ecNumber evidence="3">2.1.1.63</ecNumber>
    </recommendedName>
</protein>
<gene>
    <name evidence="10" type="ORF">BJ994_001616</name>
</gene>
<dbReference type="PANTHER" id="PTHR10815">
    <property type="entry name" value="METHYLATED-DNA--PROTEIN-CYSTEINE METHYLTRANSFERASE"/>
    <property type="match status" value="1"/>
</dbReference>
<dbReference type="CDD" id="cd06445">
    <property type="entry name" value="ATase"/>
    <property type="match status" value="1"/>
</dbReference>
<keyword evidence="6" id="KW-0227">DNA damage</keyword>
<comment type="similarity">
    <text evidence="2">Belongs to the MGMT family.</text>
</comment>
<comment type="catalytic activity">
    <reaction evidence="8">
        <text>a 6-O-methyl-2'-deoxyguanosine in DNA + L-cysteinyl-[protein] = S-methyl-L-cysteinyl-[protein] + a 2'-deoxyguanosine in DNA</text>
        <dbReference type="Rhea" id="RHEA:24000"/>
        <dbReference type="Rhea" id="RHEA-COMP:10131"/>
        <dbReference type="Rhea" id="RHEA-COMP:10132"/>
        <dbReference type="Rhea" id="RHEA-COMP:11367"/>
        <dbReference type="Rhea" id="RHEA-COMP:11368"/>
        <dbReference type="ChEBI" id="CHEBI:29950"/>
        <dbReference type="ChEBI" id="CHEBI:82612"/>
        <dbReference type="ChEBI" id="CHEBI:85445"/>
        <dbReference type="ChEBI" id="CHEBI:85448"/>
        <dbReference type="EC" id="2.1.1.63"/>
    </reaction>
</comment>
<organism evidence="10 11">
    <name type="scientific">Arthrobacter pigmenti</name>
    <dbReference type="NCBI Taxonomy" id="271432"/>
    <lineage>
        <taxon>Bacteria</taxon>
        <taxon>Bacillati</taxon>
        <taxon>Actinomycetota</taxon>
        <taxon>Actinomycetes</taxon>
        <taxon>Micrococcales</taxon>
        <taxon>Micrococcaceae</taxon>
        <taxon>Arthrobacter</taxon>
    </lineage>
</organism>
<evidence type="ECO:0000256" key="1">
    <source>
        <dbReference type="ARBA" id="ARBA00001286"/>
    </source>
</evidence>
<dbReference type="Gene3D" id="1.10.10.10">
    <property type="entry name" value="Winged helix-like DNA-binding domain superfamily/Winged helix DNA-binding domain"/>
    <property type="match status" value="1"/>
</dbReference>
<sequence length="191" mass="19994">MTTFTIFDSPIGGLVLVARGGGLTGVYHEYHSPEPSPVLLGAPFDPLAGEADNPRGSEAGSVDAARLESENAAEVFRVATEWLEGYFSGQIADRIPYVLNRGTDFQREVWAAVSEIPYGETRTYKDIAAAMGNQDMGRAIGAAVRANPLSIVIPGHRVVGSGGAITGYAAGVAVKRALLELETTVAMSAVA</sequence>
<keyword evidence="5 10" id="KW-0808">Transferase</keyword>
<comment type="catalytic activity">
    <reaction evidence="1">
        <text>a 4-O-methyl-thymidine in DNA + L-cysteinyl-[protein] = a thymidine in DNA + S-methyl-L-cysteinyl-[protein]</text>
        <dbReference type="Rhea" id="RHEA:53428"/>
        <dbReference type="Rhea" id="RHEA-COMP:10131"/>
        <dbReference type="Rhea" id="RHEA-COMP:10132"/>
        <dbReference type="Rhea" id="RHEA-COMP:13555"/>
        <dbReference type="Rhea" id="RHEA-COMP:13556"/>
        <dbReference type="ChEBI" id="CHEBI:29950"/>
        <dbReference type="ChEBI" id="CHEBI:82612"/>
        <dbReference type="ChEBI" id="CHEBI:137386"/>
        <dbReference type="ChEBI" id="CHEBI:137387"/>
        <dbReference type="EC" id="2.1.1.63"/>
    </reaction>
</comment>
<dbReference type="PANTHER" id="PTHR10815:SF13">
    <property type="entry name" value="METHYLATED-DNA--PROTEIN-CYSTEINE METHYLTRANSFERASE"/>
    <property type="match status" value="1"/>
</dbReference>
<evidence type="ECO:0000256" key="8">
    <source>
        <dbReference type="ARBA" id="ARBA00049348"/>
    </source>
</evidence>
<dbReference type="NCBIfam" id="TIGR00589">
    <property type="entry name" value="ogt"/>
    <property type="match status" value="1"/>
</dbReference>
<evidence type="ECO:0000313" key="10">
    <source>
        <dbReference type="EMBL" id="NJC22540.1"/>
    </source>
</evidence>
<keyword evidence="11" id="KW-1185">Reference proteome</keyword>
<dbReference type="Proteomes" id="UP000547458">
    <property type="component" value="Unassembled WGS sequence"/>
</dbReference>
<dbReference type="InterPro" id="IPR036388">
    <property type="entry name" value="WH-like_DNA-bd_sf"/>
</dbReference>
<dbReference type="InterPro" id="IPR014048">
    <property type="entry name" value="MethylDNA_cys_MeTrfase_DNA-bd"/>
</dbReference>
<dbReference type="EC" id="2.1.1.63" evidence="3"/>
<comment type="caution">
    <text evidence="10">The sequence shown here is derived from an EMBL/GenBank/DDBJ whole genome shotgun (WGS) entry which is preliminary data.</text>
</comment>
<evidence type="ECO:0000256" key="3">
    <source>
        <dbReference type="ARBA" id="ARBA00011918"/>
    </source>
</evidence>
<evidence type="ECO:0000259" key="9">
    <source>
        <dbReference type="Pfam" id="PF01035"/>
    </source>
</evidence>
<dbReference type="InterPro" id="IPR036631">
    <property type="entry name" value="MGMT_N_sf"/>
</dbReference>
<accession>A0A846RLM2</accession>
<dbReference type="GO" id="GO:0006281">
    <property type="term" value="P:DNA repair"/>
    <property type="evidence" value="ECO:0007669"/>
    <property type="project" value="UniProtKB-KW"/>
</dbReference>
<proteinExistence type="inferred from homology"/>
<evidence type="ECO:0000256" key="6">
    <source>
        <dbReference type="ARBA" id="ARBA00022763"/>
    </source>
</evidence>
<dbReference type="SUPFAM" id="SSF53155">
    <property type="entry name" value="Methylated DNA-protein cysteine methyltransferase domain"/>
    <property type="match status" value="1"/>
</dbReference>
<evidence type="ECO:0000256" key="7">
    <source>
        <dbReference type="ARBA" id="ARBA00023204"/>
    </source>
</evidence>
<reference evidence="10 11" key="1">
    <citation type="submission" date="2020-03" db="EMBL/GenBank/DDBJ databases">
        <title>Sequencing the genomes of 1000 actinobacteria strains.</title>
        <authorList>
            <person name="Klenk H.-P."/>
        </authorList>
    </citation>
    <scope>NUCLEOTIDE SEQUENCE [LARGE SCALE GENOMIC DNA]</scope>
    <source>
        <strain evidence="10 11">DSM 16403</strain>
    </source>
</reference>
<evidence type="ECO:0000256" key="4">
    <source>
        <dbReference type="ARBA" id="ARBA00022603"/>
    </source>
</evidence>
<dbReference type="FunFam" id="1.10.10.10:FF:000214">
    <property type="entry name" value="Methylated-DNA--protein-cysteine methyltransferase"/>
    <property type="match status" value="1"/>
</dbReference>
<dbReference type="RefSeq" id="WP_167993209.1">
    <property type="nucleotide sequence ID" value="NZ_JAATJL010000001.1"/>
</dbReference>
<dbReference type="GO" id="GO:0003908">
    <property type="term" value="F:methylated-DNA-[protein]-cysteine S-methyltransferase activity"/>
    <property type="evidence" value="ECO:0007669"/>
    <property type="project" value="UniProtKB-EC"/>
</dbReference>
<dbReference type="AlphaFoldDB" id="A0A846RLM2"/>
<dbReference type="InterPro" id="IPR036217">
    <property type="entry name" value="MethylDNA_cys_MeTrfase_DNAb"/>
</dbReference>
<dbReference type="EMBL" id="JAATJL010000001">
    <property type="protein sequence ID" value="NJC22540.1"/>
    <property type="molecule type" value="Genomic_DNA"/>
</dbReference>
<evidence type="ECO:0000256" key="2">
    <source>
        <dbReference type="ARBA" id="ARBA00008711"/>
    </source>
</evidence>
<feature type="domain" description="Methylated-DNA-[protein]-cysteine S-methyltransferase DNA binding" evidence="9">
    <location>
        <begin position="104"/>
        <end position="183"/>
    </location>
</feature>
<evidence type="ECO:0000313" key="11">
    <source>
        <dbReference type="Proteomes" id="UP000547458"/>
    </source>
</evidence>
<keyword evidence="7" id="KW-0234">DNA repair</keyword>
<dbReference type="GO" id="GO:0032259">
    <property type="term" value="P:methylation"/>
    <property type="evidence" value="ECO:0007669"/>
    <property type="project" value="UniProtKB-KW"/>
</dbReference>
<evidence type="ECO:0000256" key="5">
    <source>
        <dbReference type="ARBA" id="ARBA00022679"/>
    </source>
</evidence>
<dbReference type="Gene3D" id="3.30.160.70">
    <property type="entry name" value="Methylated DNA-protein cysteine methyltransferase domain"/>
    <property type="match status" value="1"/>
</dbReference>
<keyword evidence="4 10" id="KW-0489">Methyltransferase</keyword>
<dbReference type="SUPFAM" id="SSF46767">
    <property type="entry name" value="Methylated DNA-protein cysteine methyltransferase, C-terminal domain"/>
    <property type="match status" value="1"/>
</dbReference>